<dbReference type="STRING" id="29139.ENSVURP00010006278"/>
<evidence type="ECO:0000259" key="3">
    <source>
        <dbReference type="Pfam" id="PF02750"/>
    </source>
</evidence>
<dbReference type="Pfam" id="PF02078">
    <property type="entry name" value="Synapsin"/>
    <property type="match status" value="1"/>
</dbReference>
<protein>
    <recommendedName>
        <fullName evidence="6">Synapsin III</fullName>
    </recommendedName>
</protein>
<dbReference type="InterPro" id="IPR019736">
    <property type="entry name" value="Synapsin_P_site"/>
</dbReference>
<dbReference type="GO" id="GO:0005524">
    <property type="term" value="F:ATP binding"/>
    <property type="evidence" value="ECO:0007669"/>
    <property type="project" value="InterPro"/>
</dbReference>
<dbReference type="GO" id="GO:0007269">
    <property type="term" value="P:neurotransmitter secretion"/>
    <property type="evidence" value="ECO:0007669"/>
    <property type="project" value="TreeGrafter"/>
</dbReference>
<dbReference type="Gene3D" id="3.40.50.20">
    <property type="match status" value="2"/>
</dbReference>
<dbReference type="Ensembl" id="ENSVURT00010007100.1">
    <property type="protein sequence ID" value="ENSVURP00010006278.1"/>
    <property type="gene ID" value="ENSVURG00010004868.1"/>
</dbReference>
<dbReference type="PANTHER" id="PTHR10841:SF6">
    <property type="entry name" value="SYNAPSIN III"/>
    <property type="match status" value="1"/>
</dbReference>
<reference evidence="4" key="3">
    <citation type="submission" date="2025-09" db="UniProtKB">
        <authorList>
            <consortium name="Ensembl"/>
        </authorList>
    </citation>
    <scope>IDENTIFICATION</scope>
</reference>
<reference evidence="5" key="1">
    <citation type="submission" date="2018-12" db="EMBL/GenBank/DDBJ databases">
        <authorList>
            <person name="Yazar S."/>
        </authorList>
    </citation>
    <scope>NUCLEOTIDE SEQUENCE [LARGE SCALE GENOMIC DNA]</scope>
</reference>
<dbReference type="Pfam" id="PF10581">
    <property type="entry name" value="Synapsin_N"/>
    <property type="match status" value="1"/>
</dbReference>
<dbReference type="AlphaFoldDB" id="A0A4X2K2Q4"/>
<proteinExistence type="predicted"/>
<dbReference type="OMA" id="DRARYSY"/>
<dbReference type="InterPro" id="IPR013815">
    <property type="entry name" value="ATP_grasp_subdomain_1"/>
</dbReference>
<evidence type="ECO:0000259" key="2">
    <source>
        <dbReference type="Pfam" id="PF02078"/>
    </source>
</evidence>
<dbReference type="GeneTree" id="ENSGT00940000155415"/>
<evidence type="ECO:0000256" key="1">
    <source>
        <dbReference type="SAM" id="MobiDB-lite"/>
    </source>
</evidence>
<dbReference type="Pfam" id="PF02750">
    <property type="entry name" value="Synapsin_C"/>
    <property type="match status" value="1"/>
</dbReference>
<dbReference type="InterPro" id="IPR020897">
    <property type="entry name" value="Synapsin_pre-ATP-grasp_dom"/>
</dbReference>
<dbReference type="GO" id="GO:0030672">
    <property type="term" value="C:synaptic vesicle membrane"/>
    <property type="evidence" value="ECO:0007669"/>
    <property type="project" value="TreeGrafter"/>
</dbReference>
<dbReference type="Gene3D" id="3.30.470.20">
    <property type="entry name" value="ATP-grasp fold, B domain"/>
    <property type="match status" value="1"/>
</dbReference>
<evidence type="ECO:0008006" key="6">
    <source>
        <dbReference type="Google" id="ProtNLM"/>
    </source>
</evidence>
<keyword evidence="5" id="KW-1185">Reference proteome</keyword>
<feature type="region of interest" description="Disordered" evidence="1">
    <location>
        <begin position="31"/>
        <end position="56"/>
    </location>
</feature>
<dbReference type="Proteomes" id="UP000314987">
    <property type="component" value="Unassembled WGS sequence"/>
</dbReference>
<name>A0A4X2K2Q4_VOMUR</name>
<reference evidence="4" key="2">
    <citation type="submission" date="2025-08" db="UniProtKB">
        <authorList>
            <consortium name="Ensembl"/>
        </authorList>
    </citation>
    <scope>IDENTIFICATION</scope>
</reference>
<feature type="domain" description="Synapsin pre-ATP-grasp" evidence="2">
    <location>
        <begin position="90"/>
        <end position="172"/>
    </location>
</feature>
<evidence type="ECO:0000313" key="5">
    <source>
        <dbReference type="Proteomes" id="UP000314987"/>
    </source>
</evidence>
<evidence type="ECO:0000313" key="4">
    <source>
        <dbReference type="Ensembl" id="ENSVURP00010006278.1"/>
    </source>
</evidence>
<sequence>MSFLQHSLSDSSFVANSPNGSTMDLQHPCTCTSSSVSPVKERRHSQPLSAAASSSSGCSLFSSLSSAMKQIMQAVSGLMETLVPPVFVIQKPKILLVVDDAHTDRARYSYGKKMNGEIEIRVEQVSKSQLTRYLGLSLLRSFKPIQQHIYSMTLAEEYFSLVIGLQYGRLPSVNSLYSIYNFRSKPRFSQLIKIFNSLGPEKFPLVEHFLPNHKQMVSTSGFA</sequence>
<accession>A0A4X2K2Q4</accession>
<dbReference type="InterPro" id="IPR016185">
    <property type="entry name" value="PreATP-grasp_dom_sf"/>
</dbReference>
<dbReference type="SUPFAM" id="SSF52440">
    <property type="entry name" value="PreATP-grasp domain"/>
    <property type="match status" value="1"/>
</dbReference>
<dbReference type="PANTHER" id="PTHR10841">
    <property type="entry name" value="SYNAPSIN"/>
    <property type="match status" value="1"/>
</dbReference>
<organism evidence="4 5">
    <name type="scientific">Vombatus ursinus</name>
    <name type="common">Common wombat</name>
    <dbReference type="NCBI Taxonomy" id="29139"/>
    <lineage>
        <taxon>Eukaryota</taxon>
        <taxon>Metazoa</taxon>
        <taxon>Chordata</taxon>
        <taxon>Craniata</taxon>
        <taxon>Vertebrata</taxon>
        <taxon>Euteleostomi</taxon>
        <taxon>Mammalia</taxon>
        <taxon>Metatheria</taxon>
        <taxon>Diprotodontia</taxon>
        <taxon>Vombatidae</taxon>
        <taxon>Vombatus</taxon>
    </lineage>
</organism>
<dbReference type="Gene3D" id="3.30.1490.20">
    <property type="entry name" value="ATP-grasp fold, A domain"/>
    <property type="match status" value="1"/>
</dbReference>
<feature type="domain" description="Synapsin ATP-binding" evidence="3">
    <location>
        <begin position="174"/>
        <end position="222"/>
    </location>
</feature>
<dbReference type="InterPro" id="IPR020898">
    <property type="entry name" value="Synapsin_ATP-bd_dom"/>
</dbReference>